<dbReference type="SUPFAM" id="SSF52096">
    <property type="entry name" value="ClpP/crotonase"/>
    <property type="match status" value="1"/>
</dbReference>
<dbReference type="InterPro" id="IPR029045">
    <property type="entry name" value="ClpP/crotonase-like_dom_sf"/>
</dbReference>
<dbReference type="OrthoDB" id="9775794at2"/>
<dbReference type="PANTHER" id="PTHR11941:SF133">
    <property type="entry name" value="1,2-EPOXYPHENYLACETYL-COA ISOMERASE"/>
    <property type="match status" value="1"/>
</dbReference>
<dbReference type="Gene3D" id="1.10.12.10">
    <property type="entry name" value="Lyase 2-enoyl-coa Hydratase, Chain A, domain 2"/>
    <property type="match status" value="1"/>
</dbReference>
<dbReference type="STRING" id="1838280.A6M21_12055"/>
<dbReference type="EMBL" id="LYVF01000168">
    <property type="protein sequence ID" value="OAT81133.1"/>
    <property type="molecule type" value="Genomic_DNA"/>
</dbReference>
<dbReference type="FunFam" id="3.90.226.10:FF:000009">
    <property type="entry name" value="Carnitinyl-CoA dehydratase"/>
    <property type="match status" value="1"/>
</dbReference>
<dbReference type="InterPro" id="IPR001753">
    <property type="entry name" value="Enoyl-CoA_hydra/iso"/>
</dbReference>
<dbReference type="AlphaFoldDB" id="A0A1B7LDE7"/>
<accession>A0A1B7LDE7</accession>
<comment type="caution">
    <text evidence="5">The sequence shown here is derived from an EMBL/GenBank/DDBJ whole genome shotgun (WGS) entry which is preliminary data.</text>
</comment>
<dbReference type="GO" id="GO:0006635">
    <property type="term" value="P:fatty acid beta-oxidation"/>
    <property type="evidence" value="ECO:0007669"/>
    <property type="project" value="TreeGrafter"/>
</dbReference>
<keyword evidence="5" id="KW-0413">Isomerase</keyword>
<dbReference type="CDD" id="cd06558">
    <property type="entry name" value="crotonase-like"/>
    <property type="match status" value="1"/>
</dbReference>
<protein>
    <submittedName>
        <fullName evidence="5">2-(1,2-epoxy-1,2-dihydrophenyl)acetyl-CoA isomerase</fullName>
    </submittedName>
</protein>
<evidence type="ECO:0000256" key="3">
    <source>
        <dbReference type="ARBA" id="ARBA00023239"/>
    </source>
</evidence>
<evidence type="ECO:0000256" key="2">
    <source>
        <dbReference type="ARBA" id="ARBA00005254"/>
    </source>
</evidence>
<dbReference type="Pfam" id="PF00378">
    <property type="entry name" value="ECH_1"/>
    <property type="match status" value="1"/>
</dbReference>
<dbReference type="Proteomes" id="UP000078532">
    <property type="component" value="Unassembled WGS sequence"/>
</dbReference>
<keyword evidence="3" id="KW-0456">Lyase</keyword>
<dbReference type="PANTHER" id="PTHR11941">
    <property type="entry name" value="ENOYL-COA HYDRATASE-RELATED"/>
    <property type="match status" value="1"/>
</dbReference>
<proteinExistence type="inferred from homology"/>
<organism evidence="5 6">
    <name type="scientific">Desulfotomaculum copahuensis</name>
    <dbReference type="NCBI Taxonomy" id="1838280"/>
    <lineage>
        <taxon>Bacteria</taxon>
        <taxon>Bacillati</taxon>
        <taxon>Bacillota</taxon>
        <taxon>Clostridia</taxon>
        <taxon>Eubacteriales</taxon>
        <taxon>Desulfotomaculaceae</taxon>
        <taxon>Desulfotomaculum</taxon>
    </lineage>
</organism>
<name>A0A1B7LDE7_9FIRM</name>
<dbReference type="PROSITE" id="PS00166">
    <property type="entry name" value="ENOYL_COA_HYDRATASE"/>
    <property type="match status" value="1"/>
</dbReference>
<evidence type="ECO:0000313" key="6">
    <source>
        <dbReference type="Proteomes" id="UP000078532"/>
    </source>
</evidence>
<keyword evidence="6" id="KW-1185">Reference proteome</keyword>
<dbReference type="GO" id="GO:0016829">
    <property type="term" value="F:lyase activity"/>
    <property type="evidence" value="ECO:0007669"/>
    <property type="project" value="UniProtKB-KW"/>
</dbReference>
<dbReference type="RefSeq" id="WP_066669183.1">
    <property type="nucleotide sequence ID" value="NZ_LYVF01000168.1"/>
</dbReference>
<dbReference type="InterPro" id="IPR014748">
    <property type="entry name" value="Enoyl-CoA_hydra_C"/>
</dbReference>
<comment type="pathway">
    <text evidence="1">Lipid metabolism.</text>
</comment>
<evidence type="ECO:0000313" key="5">
    <source>
        <dbReference type="EMBL" id="OAT81133.1"/>
    </source>
</evidence>
<dbReference type="Gene3D" id="3.90.226.10">
    <property type="entry name" value="2-enoyl-CoA Hydratase, Chain A, domain 1"/>
    <property type="match status" value="1"/>
</dbReference>
<evidence type="ECO:0000256" key="4">
    <source>
        <dbReference type="RuleBase" id="RU003707"/>
    </source>
</evidence>
<comment type="similarity">
    <text evidence="2 4">Belongs to the enoyl-CoA hydratase/isomerase family.</text>
</comment>
<dbReference type="GO" id="GO:0016853">
    <property type="term" value="F:isomerase activity"/>
    <property type="evidence" value="ECO:0007669"/>
    <property type="project" value="UniProtKB-KW"/>
</dbReference>
<sequence length="258" mass="27598">MYQTILYEIREGVATLTLNRPTSLNSINRQMMDELRNALGRVQGDPSVRCLVLTGAGKGFCAGADLGAGLMRDPTGLASALKEMYNPFIRTLYKMEKPVVAAVNGVAAGAGCNMALACDMVIAAVSASFIQAFVNVGLVPDAGGSYFLPRLVGLKKAMEMVLLGDAVNAAEAERIGLINRVVPDDELASEAAKLARLLAAGPRSQGMIKALFSRSMEMDLDACLNMEAEWQARAASTEDCIEGINAFLQKRKPFFRGK</sequence>
<reference evidence="5 6" key="1">
    <citation type="submission" date="2016-04" db="EMBL/GenBank/DDBJ databases">
        <authorList>
            <person name="Evans L.H."/>
            <person name="Alamgir A."/>
            <person name="Owens N."/>
            <person name="Weber N.D."/>
            <person name="Virtaneva K."/>
            <person name="Barbian K."/>
            <person name="Babar A."/>
            <person name="Rosenke K."/>
        </authorList>
    </citation>
    <scope>NUCLEOTIDE SEQUENCE [LARGE SCALE GENOMIC DNA]</scope>
    <source>
        <strain evidence="5 6">LMa1</strain>
    </source>
</reference>
<evidence type="ECO:0000256" key="1">
    <source>
        <dbReference type="ARBA" id="ARBA00005189"/>
    </source>
</evidence>
<gene>
    <name evidence="5" type="ORF">A6M21_12055</name>
</gene>
<dbReference type="InterPro" id="IPR018376">
    <property type="entry name" value="Enoyl-CoA_hyd/isom_CS"/>
</dbReference>